<dbReference type="GeneID" id="9752776"/>
<dbReference type="GO" id="GO:0005992">
    <property type="term" value="P:trehalose biosynthetic process"/>
    <property type="evidence" value="ECO:0007669"/>
    <property type="project" value="InterPro"/>
</dbReference>
<dbReference type="STRING" id="572478.Vdis_1831"/>
<keyword evidence="1" id="KW-0378">Hydrolase</keyword>
<keyword evidence="2" id="KW-1185">Reference proteome</keyword>
<sequence>MPNNKINIFRNVSALFTDYDGTIAPIDVARNLSKPPEPIYEKLREISMYIPIAVVSTKDCDFLIPRTGFARAWSCTNGLEIRINDNRYIHEDLPKWQDKFMFIINYMNGIDELRNIYVEIKHVGDLIGGLGIDWRARGSINMEALNRIIKLANELGFNVIRYRGHPFIDIYPGIQVDKGYAVSRLRELMGIKGPIMYMGDSENDIPAMKVVEYPIGIRHRYNEGLDLPVLLWVREEELPAFLGDLLSILKSKAH</sequence>
<dbReference type="Pfam" id="PF02358">
    <property type="entry name" value="Trehalose_PPase"/>
    <property type="match status" value="1"/>
</dbReference>
<dbReference type="RefSeq" id="WP_013336928.1">
    <property type="nucleotide sequence ID" value="NC_014537.1"/>
</dbReference>
<gene>
    <name evidence="1" type="ordered locus">Vdis_1831</name>
</gene>
<dbReference type="GO" id="GO:0016787">
    <property type="term" value="F:hydrolase activity"/>
    <property type="evidence" value="ECO:0007669"/>
    <property type="project" value="UniProtKB-KW"/>
</dbReference>
<dbReference type="NCBIfam" id="TIGR01484">
    <property type="entry name" value="HAD-SF-IIB"/>
    <property type="match status" value="1"/>
</dbReference>
<dbReference type="InterPro" id="IPR003337">
    <property type="entry name" value="Trehalose_PPase"/>
</dbReference>
<dbReference type="OrthoDB" id="27667at2157"/>
<dbReference type="Gene3D" id="3.40.50.1000">
    <property type="entry name" value="HAD superfamily/HAD-like"/>
    <property type="match status" value="2"/>
</dbReference>
<protein>
    <submittedName>
        <fullName evidence="1">HAD-superfamily hydrolase, subfamily IIB</fullName>
    </submittedName>
</protein>
<dbReference type="eggNOG" id="arCOG01214">
    <property type="taxonomic scope" value="Archaea"/>
</dbReference>
<proteinExistence type="predicted"/>
<dbReference type="InterPro" id="IPR036412">
    <property type="entry name" value="HAD-like_sf"/>
</dbReference>
<dbReference type="KEGG" id="vdi:Vdis_1831"/>
<dbReference type="Proteomes" id="UP000006681">
    <property type="component" value="Chromosome"/>
</dbReference>
<dbReference type="AlphaFoldDB" id="E1QV12"/>
<accession>E1QV12</accession>
<dbReference type="InterPro" id="IPR006379">
    <property type="entry name" value="HAD-SF_hydro_IIB"/>
</dbReference>
<reference evidence="2" key="2">
    <citation type="journal article" date="2010" name="Stand. Genomic Sci.">
        <title>Complete genome sequence of Vulcanisaeta distributa type strain (IC-017T).</title>
        <authorList>
            <person name="Mavromatis K."/>
            <person name="Sikorski J."/>
            <person name="Pabst E."/>
            <person name="Teshima H."/>
            <person name="Lapidus A."/>
            <person name="Lucas S."/>
            <person name="Nolan M."/>
            <person name="Glavina Del Rio T."/>
            <person name="Cheng J."/>
            <person name="Bruce D."/>
            <person name="Goodwin L."/>
            <person name="Pitluck S."/>
            <person name="Liolios K."/>
            <person name="Ivanova N."/>
            <person name="Mikhailova N."/>
            <person name="Pati A."/>
            <person name="Chen A."/>
            <person name="Palaniappan K."/>
            <person name="Land M."/>
            <person name="Hauser L."/>
            <person name="Chang Y."/>
            <person name="Jeffries C."/>
            <person name="Rohde M."/>
            <person name="Spring S."/>
            <person name="Goker M."/>
            <person name="Wirth R."/>
            <person name="Woyke T."/>
            <person name="Bristow J."/>
            <person name="Eisen J."/>
            <person name="Markowitz V."/>
            <person name="Hugenholtz P."/>
            <person name="Klenk H."/>
            <person name="Kyrpides N."/>
        </authorList>
    </citation>
    <scope>NUCLEOTIDE SEQUENCE [LARGE SCALE GENOMIC DNA]</scope>
    <source>
        <strain evidence="2">DSM 14429 / JCM 11212 / NBRC 100878 / IC-017</strain>
    </source>
</reference>
<dbReference type="SUPFAM" id="SSF56784">
    <property type="entry name" value="HAD-like"/>
    <property type="match status" value="1"/>
</dbReference>
<name>E1QV12_VULDI</name>
<dbReference type="EMBL" id="CP002100">
    <property type="protein sequence ID" value="ADN51203.1"/>
    <property type="molecule type" value="Genomic_DNA"/>
</dbReference>
<reference evidence="1 2" key="1">
    <citation type="journal article" date="2010" name="Stand. Genomic Sci.">
        <title>Complete genome sequence of Vulcanisaeta distributa type strain (IC-017).</title>
        <authorList>
            <person name="Mavromatis K."/>
            <person name="Sikorski J."/>
            <person name="Pabst E."/>
            <person name="Teshima H."/>
            <person name="Lapidus A."/>
            <person name="Lucas S."/>
            <person name="Nolan M."/>
            <person name="Glavina Del Rio T."/>
            <person name="Cheng J.F."/>
            <person name="Bruce D."/>
            <person name="Goodwin L."/>
            <person name="Pitluck S."/>
            <person name="Liolios K."/>
            <person name="Ivanova N."/>
            <person name="Mikhailova N."/>
            <person name="Pati A."/>
            <person name="Chen A."/>
            <person name="Palaniappan K."/>
            <person name="Land M."/>
            <person name="Hauser L."/>
            <person name="Chang Y.J."/>
            <person name="Jeffries C.D."/>
            <person name="Rohde M."/>
            <person name="Spring S."/>
            <person name="Goker M."/>
            <person name="Wirth R."/>
            <person name="Woyke T."/>
            <person name="Bristow J."/>
            <person name="Eisen J.A."/>
            <person name="Markowitz V."/>
            <person name="Hugenholtz P."/>
            <person name="Klenk H.P."/>
            <person name="Kyrpides N.C."/>
        </authorList>
    </citation>
    <scope>NUCLEOTIDE SEQUENCE [LARGE SCALE GENOMIC DNA]</scope>
    <source>
        <strain evidence="2">DSM 14429 / JCM 11212 / NBRC 100878 / IC-017</strain>
    </source>
</reference>
<dbReference type="HOGENOM" id="CLU_1173412_0_0_2"/>
<organism evidence="1 2">
    <name type="scientific">Vulcanisaeta distributa (strain DSM 14429 / JCM 11212 / NBRC 100878 / IC-017)</name>
    <dbReference type="NCBI Taxonomy" id="572478"/>
    <lineage>
        <taxon>Archaea</taxon>
        <taxon>Thermoproteota</taxon>
        <taxon>Thermoprotei</taxon>
        <taxon>Thermoproteales</taxon>
        <taxon>Thermoproteaceae</taxon>
        <taxon>Vulcanisaeta</taxon>
    </lineage>
</organism>
<evidence type="ECO:0000313" key="2">
    <source>
        <dbReference type="Proteomes" id="UP000006681"/>
    </source>
</evidence>
<evidence type="ECO:0000313" key="1">
    <source>
        <dbReference type="EMBL" id="ADN51203.1"/>
    </source>
</evidence>
<dbReference type="InterPro" id="IPR023214">
    <property type="entry name" value="HAD_sf"/>
</dbReference>